<accession>A0A7V7TWH9</accession>
<dbReference type="PRINTS" id="PR01790">
    <property type="entry name" value="SMP30FAMILY"/>
</dbReference>
<evidence type="ECO:0000313" key="6">
    <source>
        <dbReference type="Proteomes" id="UP000432089"/>
    </source>
</evidence>
<feature type="active site" description="Proton donor/acceptor" evidence="2">
    <location>
        <position position="205"/>
    </location>
</feature>
<evidence type="ECO:0000256" key="1">
    <source>
        <dbReference type="ARBA" id="ARBA00008853"/>
    </source>
</evidence>
<feature type="binding site" evidence="3">
    <location>
        <position position="106"/>
    </location>
    <ligand>
        <name>substrate</name>
    </ligand>
</feature>
<dbReference type="SUPFAM" id="SSF63829">
    <property type="entry name" value="Calcium-dependent phosphotriesterase"/>
    <property type="match status" value="1"/>
</dbReference>
<evidence type="ECO:0000256" key="3">
    <source>
        <dbReference type="PIRSR" id="PIRSR605511-2"/>
    </source>
</evidence>
<keyword evidence="3" id="KW-0862">Zinc</keyword>
<protein>
    <submittedName>
        <fullName evidence="5">SMP-30/gluconolactonase/LRE family protein</fullName>
    </submittedName>
</protein>
<comment type="cofactor">
    <cofactor evidence="3">
        <name>Zn(2+)</name>
        <dbReference type="ChEBI" id="CHEBI:29105"/>
    </cofactor>
    <text evidence="3">Binds 1 divalent metal cation per subunit.</text>
</comment>
<dbReference type="PANTHER" id="PTHR10907">
    <property type="entry name" value="REGUCALCIN"/>
    <property type="match status" value="1"/>
</dbReference>
<feature type="binding site" evidence="3">
    <location>
        <position position="108"/>
    </location>
    <ligand>
        <name>substrate</name>
    </ligand>
</feature>
<feature type="binding site" evidence="3">
    <location>
        <position position="23"/>
    </location>
    <ligand>
        <name>a divalent metal cation</name>
        <dbReference type="ChEBI" id="CHEBI:60240"/>
    </ligand>
</feature>
<sequence length="299" mass="32097">MRDGNAMQRRATILHDHRSELGEGAAVDPVTRQLRWFDINGKRRVEYDFATGGVSVAELPEMTSAGAAVDAASEMIFAQSGLWLRNRATGGLEVLAAIEADRPDLRSNDGRTHPCGAFWCSTMALDKTEGAGSIYWFFKGEVRTLYPNLTVGNAICFAEDGSYAHFSDTPTGKIWKVALDPSTGLPVAEPELFHQAGEDDPSGPDGAVLDRDGLLYSARWGGARVDVIDREGRTIGRIETGAPNTTCPAFCGEDLASLAIATARDELNAAQLLLHADSGRTHIIEAGCRGRLDPPVLLG</sequence>
<dbReference type="Pfam" id="PF08450">
    <property type="entry name" value="SGL"/>
    <property type="match status" value="1"/>
</dbReference>
<feature type="domain" description="SMP-30/Gluconolactonase/LRE-like region" evidence="4">
    <location>
        <begin position="21"/>
        <end position="264"/>
    </location>
</feature>
<dbReference type="GO" id="GO:0004341">
    <property type="term" value="F:gluconolactonase activity"/>
    <property type="evidence" value="ECO:0007669"/>
    <property type="project" value="TreeGrafter"/>
</dbReference>
<dbReference type="InterPro" id="IPR005511">
    <property type="entry name" value="SMP-30"/>
</dbReference>
<dbReference type="EMBL" id="VZDO01000009">
    <property type="protein sequence ID" value="KAB0679630.1"/>
    <property type="molecule type" value="Genomic_DNA"/>
</dbReference>
<evidence type="ECO:0000256" key="2">
    <source>
        <dbReference type="PIRSR" id="PIRSR605511-1"/>
    </source>
</evidence>
<evidence type="ECO:0000259" key="4">
    <source>
        <dbReference type="Pfam" id="PF08450"/>
    </source>
</evidence>
<feature type="binding site" evidence="3">
    <location>
        <position position="205"/>
    </location>
    <ligand>
        <name>a divalent metal cation</name>
        <dbReference type="ChEBI" id="CHEBI:60240"/>
    </ligand>
</feature>
<feature type="binding site" evidence="3">
    <location>
        <position position="126"/>
    </location>
    <ligand>
        <name>substrate</name>
    </ligand>
</feature>
<dbReference type="Proteomes" id="UP000432089">
    <property type="component" value="Unassembled WGS sequence"/>
</dbReference>
<comment type="similarity">
    <text evidence="1">Belongs to the SMP-30/CGR1 family.</text>
</comment>
<dbReference type="AlphaFoldDB" id="A0A7V7TWH9"/>
<comment type="caution">
    <text evidence="5">The sequence shown here is derived from an EMBL/GenBank/DDBJ whole genome shotgun (WGS) entry which is preliminary data.</text>
</comment>
<proteinExistence type="inferred from homology"/>
<gene>
    <name evidence="5" type="ORF">F6X38_12470</name>
</gene>
<dbReference type="GO" id="GO:0019853">
    <property type="term" value="P:L-ascorbic acid biosynthetic process"/>
    <property type="evidence" value="ECO:0007669"/>
    <property type="project" value="TreeGrafter"/>
</dbReference>
<dbReference type="Gene3D" id="2.120.10.30">
    <property type="entry name" value="TolB, C-terminal domain"/>
    <property type="match status" value="1"/>
</dbReference>
<name>A0A7V7TWH9_9HYPH</name>
<keyword evidence="6" id="KW-1185">Reference proteome</keyword>
<dbReference type="GO" id="GO:0005509">
    <property type="term" value="F:calcium ion binding"/>
    <property type="evidence" value="ECO:0007669"/>
    <property type="project" value="TreeGrafter"/>
</dbReference>
<evidence type="ECO:0000313" key="5">
    <source>
        <dbReference type="EMBL" id="KAB0679630.1"/>
    </source>
</evidence>
<dbReference type="PANTHER" id="PTHR10907:SF47">
    <property type="entry name" value="REGUCALCIN"/>
    <property type="match status" value="1"/>
</dbReference>
<dbReference type="InterPro" id="IPR013658">
    <property type="entry name" value="SGL"/>
</dbReference>
<organism evidence="5 6">
    <name type="scientific">Plantimonas leprariae</name>
    <dbReference type="NCBI Taxonomy" id="2615207"/>
    <lineage>
        <taxon>Bacteria</taxon>
        <taxon>Pseudomonadati</taxon>
        <taxon>Pseudomonadota</taxon>
        <taxon>Alphaproteobacteria</taxon>
        <taxon>Hyphomicrobiales</taxon>
        <taxon>Aurantimonadaceae</taxon>
        <taxon>Plantimonas</taxon>
    </lineage>
</organism>
<reference evidence="5 6" key="1">
    <citation type="submission" date="2019-09" db="EMBL/GenBank/DDBJ databases">
        <title>YIM 132180 draft genome.</title>
        <authorList>
            <person name="Zhang K."/>
        </authorList>
    </citation>
    <scope>NUCLEOTIDE SEQUENCE [LARGE SCALE GENOMIC DNA]</scope>
    <source>
        <strain evidence="5 6">YIM 132180</strain>
    </source>
</reference>
<feature type="binding site" evidence="3">
    <location>
        <position position="153"/>
    </location>
    <ligand>
        <name>a divalent metal cation</name>
        <dbReference type="ChEBI" id="CHEBI:60240"/>
    </ligand>
</feature>
<dbReference type="InterPro" id="IPR011042">
    <property type="entry name" value="6-blade_b-propeller_TolB-like"/>
</dbReference>
<keyword evidence="3" id="KW-0479">Metal-binding</keyword>